<dbReference type="EMBL" id="JAKOGI010000297">
    <property type="protein sequence ID" value="KAJ8437486.1"/>
    <property type="molecule type" value="Genomic_DNA"/>
</dbReference>
<reference evidence="2" key="1">
    <citation type="submission" date="2022-04" db="EMBL/GenBank/DDBJ databases">
        <title>Carnegiea gigantea Genome sequencing and assembly v2.</title>
        <authorList>
            <person name="Copetti D."/>
            <person name="Sanderson M.J."/>
            <person name="Burquez A."/>
            <person name="Wojciechowski M.F."/>
        </authorList>
    </citation>
    <scope>NUCLEOTIDE SEQUENCE</scope>
    <source>
        <strain evidence="2">SGP5-SGP5p</strain>
        <tissue evidence="2">Aerial part</tissue>
    </source>
</reference>
<dbReference type="Proteomes" id="UP001153076">
    <property type="component" value="Unassembled WGS sequence"/>
</dbReference>
<accession>A0A9Q1K577</accession>
<gene>
    <name evidence="2" type="ORF">Cgig2_007463</name>
</gene>
<evidence type="ECO:0000256" key="1">
    <source>
        <dbReference type="SAM" id="MobiDB-lite"/>
    </source>
</evidence>
<comment type="caution">
    <text evidence="2">The sequence shown here is derived from an EMBL/GenBank/DDBJ whole genome shotgun (WGS) entry which is preliminary data.</text>
</comment>
<organism evidence="2 3">
    <name type="scientific">Carnegiea gigantea</name>
    <dbReference type="NCBI Taxonomy" id="171969"/>
    <lineage>
        <taxon>Eukaryota</taxon>
        <taxon>Viridiplantae</taxon>
        <taxon>Streptophyta</taxon>
        <taxon>Embryophyta</taxon>
        <taxon>Tracheophyta</taxon>
        <taxon>Spermatophyta</taxon>
        <taxon>Magnoliopsida</taxon>
        <taxon>eudicotyledons</taxon>
        <taxon>Gunneridae</taxon>
        <taxon>Pentapetalae</taxon>
        <taxon>Caryophyllales</taxon>
        <taxon>Cactineae</taxon>
        <taxon>Cactaceae</taxon>
        <taxon>Cactoideae</taxon>
        <taxon>Echinocereeae</taxon>
        <taxon>Carnegiea</taxon>
    </lineage>
</organism>
<evidence type="ECO:0000313" key="3">
    <source>
        <dbReference type="Proteomes" id="UP001153076"/>
    </source>
</evidence>
<protein>
    <submittedName>
        <fullName evidence="2">Uncharacterized protein</fullName>
    </submittedName>
</protein>
<keyword evidence="3" id="KW-1185">Reference proteome</keyword>
<proteinExistence type="predicted"/>
<feature type="compositionally biased region" description="Polar residues" evidence="1">
    <location>
        <begin position="91"/>
        <end position="119"/>
    </location>
</feature>
<dbReference type="AlphaFoldDB" id="A0A9Q1K577"/>
<feature type="region of interest" description="Disordered" evidence="1">
    <location>
        <begin position="1"/>
        <end position="159"/>
    </location>
</feature>
<feature type="compositionally biased region" description="Acidic residues" evidence="1">
    <location>
        <begin position="135"/>
        <end position="147"/>
    </location>
</feature>
<evidence type="ECO:0000313" key="2">
    <source>
        <dbReference type="EMBL" id="KAJ8437486.1"/>
    </source>
</evidence>
<feature type="compositionally biased region" description="Polar residues" evidence="1">
    <location>
        <begin position="19"/>
        <end position="29"/>
    </location>
</feature>
<sequence>MLDEARACQNLHPQENKTQKGSTVVQFSSPLPKMADGNPTINHTPEEADQLRRSNKKMKRSTMIQPTDNEGLADVDMDDCGLGSPHVPETLPSSEEGNALQRPTSYRDTLQRNNPNLSFDTRENPVWEDTSAGDVSEDDEPPEEDDLTCPTILLTAAKK</sequence>
<name>A0A9Q1K577_9CARY</name>